<organism evidence="1 2">
    <name type="scientific">Ladona fulva</name>
    <name type="common">Scarce chaser dragonfly</name>
    <name type="synonym">Libellula fulva</name>
    <dbReference type="NCBI Taxonomy" id="123851"/>
    <lineage>
        <taxon>Eukaryota</taxon>
        <taxon>Metazoa</taxon>
        <taxon>Ecdysozoa</taxon>
        <taxon>Arthropoda</taxon>
        <taxon>Hexapoda</taxon>
        <taxon>Insecta</taxon>
        <taxon>Pterygota</taxon>
        <taxon>Palaeoptera</taxon>
        <taxon>Odonata</taxon>
        <taxon>Epiprocta</taxon>
        <taxon>Anisoptera</taxon>
        <taxon>Libelluloidea</taxon>
        <taxon>Libellulidae</taxon>
        <taxon>Ladona</taxon>
    </lineage>
</organism>
<name>A0A8K0KLE0_LADFU</name>
<reference evidence="1" key="1">
    <citation type="submission" date="2013-04" db="EMBL/GenBank/DDBJ databases">
        <authorList>
            <person name="Qu J."/>
            <person name="Murali S.C."/>
            <person name="Bandaranaike D."/>
            <person name="Bellair M."/>
            <person name="Blankenburg K."/>
            <person name="Chao H."/>
            <person name="Dinh H."/>
            <person name="Doddapaneni H."/>
            <person name="Downs B."/>
            <person name="Dugan-Rocha S."/>
            <person name="Elkadiri S."/>
            <person name="Gnanaolivu R.D."/>
            <person name="Hernandez B."/>
            <person name="Javaid M."/>
            <person name="Jayaseelan J.C."/>
            <person name="Lee S."/>
            <person name="Li M."/>
            <person name="Ming W."/>
            <person name="Munidasa M."/>
            <person name="Muniz J."/>
            <person name="Nguyen L."/>
            <person name="Ongeri F."/>
            <person name="Osuji N."/>
            <person name="Pu L.-L."/>
            <person name="Puazo M."/>
            <person name="Qu C."/>
            <person name="Quiroz J."/>
            <person name="Raj R."/>
            <person name="Weissenberger G."/>
            <person name="Xin Y."/>
            <person name="Zou X."/>
            <person name="Han Y."/>
            <person name="Richards S."/>
            <person name="Worley K."/>
            <person name="Muzny D."/>
            <person name="Gibbs R."/>
        </authorList>
    </citation>
    <scope>NUCLEOTIDE SEQUENCE</scope>
    <source>
        <strain evidence="1">Sampled in the wild</strain>
    </source>
</reference>
<dbReference type="PANTHER" id="PTHR45913">
    <property type="entry name" value="EPM2A-INTERACTING PROTEIN 1"/>
    <property type="match status" value="1"/>
</dbReference>
<dbReference type="OrthoDB" id="6431883at2759"/>
<evidence type="ECO:0000313" key="2">
    <source>
        <dbReference type="Proteomes" id="UP000792457"/>
    </source>
</evidence>
<accession>A0A8K0KLE0</accession>
<protein>
    <submittedName>
        <fullName evidence="1">Uncharacterized protein</fullName>
    </submittedName>
</protein>
<sequence>MSGPNKRQKTYNYKSSWPLSKSENATTASFKIAHLLVKKKKPLQDVELLKEAFLAGAERLFEGFYKKPEIISAIQELQLSDSTVLRRIEEIADDM</sequence>
<reference evidence="1" key="2">
    <citation type="submission" date="2017-10" db="EMBL/GenBank/DDBJ databases">
        <title>Ladona fulva Genome sequencing and assembly.</title>
        <authorList>
            <person name="Murali S."/>
            <person name="Richards S."/>
            <person name="Bandaranaike D."/>
            <person name="Bellair M."/>
            <person name="Blankenburg K."/>
            <person name="Chao H."/>
            <person name="Dinh H."/>
            <person name="Doddapaneni H."/>
            <person name="Dugan-Rocha S."/>
            <person name="Elkadiri S."/>
            <person name="Gnanaolivu R."/>
            <person name="Hernandez B."/>
            <person name="Skinner E."/>
            <person name="Javaid M."/>
            <person name="Lee S."/>
            <person name="Li M."/>
            <person name="Ming W."/>
            <person name="Munidasa M."/>
            <person name="Muniz J."/>
            <person name="Nguyen L."/>
            <person name="Hughes D."/>
            <person name="Osuji N."/>
            <person name="Pu L.-L."/>
            <person name="Puazo M."/>
            <person name="Qu C."/>
            <person name="Quiroz J."/>
            <person name="Raj R."/>
            <person name="Weissenberger G."/>
            <person name="Xin Y."/>
            <person name="Zou X."/>
            <person name="Han Y."/>
            <person name="Worley K."/>
            <person name="Muzny D."/>
            <person name="Gibbs R."/>
        </authorList>
    </citation>
    <scope>NUCLEOTIDE SEQUENCE</scope>
    <source>
        <strain evidence="1">Sampled in the wild</strain>
    </source>
</reference>
<dbReference type="EMBL" id="KZ309072">
    <property type="protein sequence ID" value="KAG8236757.1"/>
    <property type="molecule type" value="Genomic_DNA"/>
</dbReference>
<dbReference type="AlphaFoldDB" id="A0A8K0KLE0"/>
<gene>
    <name evidence="1" type="ORF">J437_LFUL015822</name>
</gene>
<evidence type="ECO:0000313" key="1">
    <source>
        <dbReference type="EMBL" id="KAG8236757.1"/>
    </source>
</evidence>
<comment type="caution">
    <text evidence="1">The sequence shown here is derived from an EMBL/GenBank/DDBJ whole genome shotgun (WGS) entry which is preliminary data.</text>
</comment>
<proteinExistence type="predicted"/>
<dbReference type="PANTHER" id="PTHR45913:SF21">
    <property type="entry name" value="DUF4371 DOMAIN-CONTAINING PROTEIN"/>
    <property type="match status" value="1"/>
</dbReference>
<keyword evidence="2" id="KW-1185">Reference proteome</keyword>
<dbReference type="Proteomes" id="UP000792457">
    <property type="component" value="Unassembled WGS sequence"/>
</dbReference>